<dbReference type="Proteomes" id="UP000260862">
    <property type="component" value="Unassembled WGS sequence"/>
</dbReference>
<comment type="caution">
    <text evidence="7">The sequence shown here is derived from an EMBL/GenBank/DDBJ whole genome shotgun (WGS) entry which is preliminary data.</text>
</comment>
<dbReference type="CDD" id="cd06171">
    <property type="entry name" value="Sigma70_r4"/>
    <property type="match status" value="1"/>
</dbReference>
<dbReference type="Proteomes" id="UP000285750">
    <property type="component" value="Unassembled WGS sequence"/>
</dbReference>
<dbReference type="NCBIfam" id="TIGR02985">
    <property type="entry name" value="Sig70_bacteroi1"/>
    <property type="match status" value="1"/>
</dbReference>
<dbReference type="GeneID" id="43184003"/>
<evidence type="ECO:0000313" key="19">
    <source>
        <dbReference type="Proteomes" id="UP000285109"/>
    </source>
</evidence>
<dbReference type="InterPro" id="IPR013249">
    <property type="entry name" value="RNA_pol_sigma70_r4_t2"/>
</dbReference>
<dbReference type="GO" id="GO:0003677">
    <property type="term" value="F:DNA binding"/>
    <property type="evidence" value="ECO:0007669"/>
    <property type="project" value="InterPro"/>
</dbReference>
<evidence type="ECO:0000259" key="5">
    <source>
        <dbReference type="Pfam" id="PF04542"/>
    </source>
</evidence>
<keyword evidence="3" id="KW-0731">Sigma factor</keyword>
<dbReference type="AlphaFoldDB" id="A0A3E4N7N2"/>
<dbReference type="InterPro" id="IPR039425">
    <property type="entry name" value="RNA_pol_sigma-70-like"/>
</dbReference>
<dbReference type="RefSeq" id="WP_007559456.1">
    <property type="nucleotide sequence ID" value="NZ_CABKPU010000014.1"/>
</dbReference>
<evidence type="ECO:0000313" key="15">
    <source>
        <dbReference type="Proteomes" id="UP000260862"/>
    </source>
</evidence>
<dbReference type="EMBL" id="QSQT01000001">
    <property type="protein sequence ID" value="RGK58407.1"/>
    <property type="molecule type" value="Genomic_DNA"/>
</dbReference>
<dbReference type="Proteomes" id="UP000285109">
    <property type="component" value="Unassembled WGS sequence"/>
</dbReference>
<dbReference type="InterPro" id="IPR014327">
    <property type="entry name" value="RNA_pol_sigma70_bacteroid"/>
</dbReference>
<dbReference type="InterPro" id="IPR007627">
    <property type="entry name" value="RNA_pol_sigma70_r2"/>
</dbReference>
<dbReference type="Proteomes" id="UP000284361">
    <property type="component" value="Unassembled WGS sequence"/>
</dbReference>
<dbReference type="EMBL" id="QRUY01000003">
    <property type="protein sequence ID" value="RGS09921.1"/>
    <property type="molecule type" value="Genomic_DNA"/>
</dbReference>
<dbReference type="Gene3D" id="1.10.1740.10">
    <property type="match status" value="1"/>
</dbReference>
<dbReference type="EMBL" id="QSTF01000001">
    <property type="protein sequence ID" value="RGM43244.1"/>
    <property type="molecule type" value="Genomic_DNA"/>
</dbReference>
<keyword evidence="15" id="KW-1185">Reference proteome</keyword>
<evidence type="ECO:0000313" key="12">
    <source>
        <dbReference type="EMBL" id="RHH47193.1"/>
    </source>
</evidence>
<sequence length="172" mass="20585">MGRDRLNIDELFKFYYRPLCLYATHYVQDVEMAKDIVQDCFSSLWEKMNNEKSCEVSNMKAYLYVMVKNRSLDYLSQENLFKSGVSFTELEETLLDEEVEERSVMEARMWTAIDALPERCREVFLLHKRDGLKYQEIAEKFHISVHTVDSHIQKAFRLIREGAYKVYMFLFN</sequence>
<dbReference type="Proteomes" id="UP000260780">
    <property type="component" value="Unassembled WGS sequence"/>
</dbReference>
<dbReference type="Proteomes" id="UP000284998">
    <property type="component" value="Unassembled WGS sequence"/>
</dbReference>
<comment type="similarity">
    <text evidence="1">Belongs to the sigma-70 factor family. ECF subfamily.</text>
</comment>
<dbReference type="EMBL" id="QRQK01000019">
    <property type="protein sequence ID" value="RHM95888.1"/>
    <property type="molecule type" value="Genomic_DNA"/>
</dbReference>
<evidence type="ECO:0000313" key="9">
    <source>
        <dbReference type="EMBL" id="RGS09921.1"/>
    </source>
</evidence>
<accession>A0A3E4N7N2</accession>
<evidence type="ECO:0000256" key="3">
    <source>
        <dbReference type="ARBA" id="ARBA00023082"/>
    </source>
</evidence>
<name>A0A3E4N7N2_9BACT</name>
<evidence type="ECO:0000256" key="2">
    <source>
        <dbReference type="ARBA" id="ARBA00023015"/>
    </source>
</evidence>
<evidence type="ECO:0000313" key="7">
    <source>
        <dbReference type="EMBL" id="RGK58407.1"/>
    </source>
</evidence>
<dbReference type="GO" id="GO:0006352">
    <property type="term" value="P:DNA-templated transcription initiation"/>
    <property type="evidence" value="ECO:0007669"/>
    <property type="project" value="InterPro"/>
</dbReference>
<dbReference type="Proteomes" id="UP000283485">
    <property type="component" value="Unassembled WGS sequence"/>
</dbReference>
<evidence type="ECO:0000256" key="1">
    <source>
        <dbReference type="ARBA" id="ARBA00010641"/>
    </source>
</evidence>
<evidence type="ECO:0000313" key="14">
    <source>
        <dbReference type="Proteomes" id="UP000260780"/>
    </source>
</evidence>
<organism evidence="7 15">
    <name type="scientific">Phocaeicola plebeius</name>
    <dbReference type="NCBI Taxonomy" id="310297"/>
    <lineage>
        <taxon>Bacteria</taxon>
        <taxon>Pseudomonadati</taxon>
        <taxon>Bacteroidota</taxon>
        <taxon>Bacteroidia</taxon>
        <taxon>Bacteroidales</taxon>
        <taxon>Bacteroidaceae</taxon>
        <taxon>Phocaeicola</taxon>
    </lineage>
</organism>
<dbReference type="EMBL" id="QRJS01000009">
    <property type="protein sequence ID" value="RHH47193.1"/>
    <property type="molecule type" value="Genomic_DNA"/>
</dbReference>
<dbReference type="EMBL" id="QSJG01000015">
    <property type="protein sequence ID" value="RHD54237.1"/>
    <property type="molecule type" value="Genomic_DNA"/>
</dbReference>
<evidence type="ECO:0000256" key="4">
    <source>
        <dbReference type="ARBA" id="ARBA00023163"/>
    </source>
</evidence>
<evidence type="ECO:0000313" key="11">
    <source>
        <dbReference type="EMBL" id="RHF91904.1"/>
    </source>
</evidence>
<keyword evidence="4" id="KW-0804">Transcription</keyword>
<proteinExistence type="inferred from homology"/>
<evidence type="ECO:0000313" key="17">
    <source>
        <dbReference type="Proteomes" id="UP000284361"/>
    </source>
</evidence>
<evidence type="ECO:0000313" key="10">
    <source>
        <dbReference type="EMBL" id="RHD54237.1"/>
    </source>
</evidence>
<reference evidence="14 15" key="1">
    <citation type="submission" date="2018-08" db="EMBL/GenBank/DDBJ databases">
        <title>A genome reference for cultivated species of the human gut microbiota.</title>
        <authorList>
            <person name="Zou Y."/>
            <person name="Xue W."/>
            <person name="Luo G."/>
        </authorList>
    </citation>
    <scope>NUCLEOTIDE SEQUENCE [LARGE SCALE GENOMIC DNA]</scope>
    <source>
        <strain evidence="9 20">AF24-16AC</strain>
        <strain evidence="13 19">AF31-28B-AC</strain>
        <strain evidence="12 18">AM17-44</strain>
        <strain evidence="11 16">AM23-23</strain>
        <strain evidence="10 17">AM31-10</strain>
        <strain evidence="8 14">OM08-14</strain>
        <strain evidence="7 15">TF10-3AC</strain>
    </source>
</reference>
<evidence type="ECO:0000313" key="8">
    <source>
        <dbReference type="EMBL" id="RGM43244.1"/>
    </source>
</evidence>
<dbReference type="PANTHER" id="PTHR43133:SF46">
    <property type="entry name" value="RNA POLYMERASE SIGMA-70 FACTOR ECF SUBFAMILY"/>
    <property type="match status" value="1"/>
</dbReference>
<dbReference type="PANTHER" id="PTHR43133">
    <property type="entry name" value="RNA POLYMERASE ECF-TYPE SIGMA FACTO"/>
    <property type="match status" value="1"/>
</dbReference>
<dbReference type="InterPro" id="IPR036388">
    <property type="entry name" value="WH-like_DNA-bd_sf"/>
</dbReference>
<dbReference type="InterPro" id="IPR014284">
    <property type="entry name" value="RNA_pol_sigma-70_dom"/>
</dbReference>
<keyword evidence="2" id="KW-0805">Transcription regulation</keyword>
<dbReference type="Pfam" id="PF04542">
    <property type="entry name" value="Sigma70_r2"/>
    <property type="match status" value="1"/>
</dbReference>
<dbReference type="InterPro" id="IPR013324">
    <property type="entry name" value="RNA_pol_sigma_r3/r4-like"/>
</dbReference>
<gene>
    <name evidence="12" type="ORF">DW204_05525</name>
    <name evidence="11" type="ORF">DW653_05705</name>
    <name evidence="10" type="ORF">DW789_08675</name>
    <name evidence="9" type="ORF">DWY14_02125</name>
    <name evidence="13" type="ORF">DWZ34_10490</name>
    <name evidence="8" type="ORF">DXC17_00565</name>
    <name evidence="7" type="ORF">DXD04_00440</name>
</gene>
<protein>
    <submittedName>
        <fullName evidence="7">RNA polymerase sigma-70 factor</fullName>
    </submittedName>
</protein>
<dbReference type="SUPFAM" id="SSF88946">
    <property type="entry name" value="Sigma2 domain of RNA polymerase sigma factors"/>
    <property type="match status" value="1"/>
</dbReference>
<dbReference type="EMBL" id="QRHQ01000007">
    <property type="protein sequence ID" value="RHF91904.1"/>
    <property type="molecule type" value="Genomic_DNA"/>
</dbReference>
<dbReference type="Pfam" id="PF08281">
    <property type="entry name" value="Sigma70_r4_2"/>
    <property type="match status" value="1"/>
</dbReference>
<evidence type="ECO:0000313" key="13">
    <source>
        <dbReference type="EMBL" id="RHM95888.1"/>
    </source>
</evidence>
<evidence type="ECO:0000313" key="16">
    <source>
        <dbReference type="Proteomes" id="UP000283485"/>
    </source>
</evidence>
<dbReference type="InterPro" id="IPR013325">
    <property type="entry name" value="RNA_pol_sigma_r2"/>
</dbReference>
<dbReference type="GO" id="GO:0016987">
    <property type="term" value="F:sigma factor activity"/>
    <property type="evidence" value="ECO:0007669"/>
    <property type="project" value="UniProtKB-KW"/>
</dbReference>
<evidence type="ECO:0000313" key="20">
    <source>
        <dbReference type="Proteomes" id="UP000285750"/>
    </source>
</evidence>
<dbReference type="Gene3D" id="1.10.10.10">
    <property type="entry name" value="Winged helix-like DNA-binding domain superfamily/Winged helix DNA-binding domain"/>
    <property type="match status" value="1"/>
</dbReference>
<dbReference type="NCBIfam" id="TIGR02937">
    <property type="entry name" value="sigma70-ECF"/>
    <property type="match status" value="1"/>
</dbReference>
<dbReference type="SUPFAM" id="SSF88659">
    <property type="entry name" value="Sigma3 and sigma4 domains of RNA polymerase sigma factors"/>
    <property type="match status" value="1"/>
</dbReference>
<evidence type="ECO:0000313" key="18">
    <source>
        <dbReference type="Proteomes" id="UP000284998"/>
    </source>
</evidence>
<evidence type="ECO:0000259" key="6">
    <source>
        <dbReference type="Pfam" id="PF08281"/>
    </source>
</evidence>
<feature type="domain" description="RNA polymerase sigma-70 region 2" evidence="5">
    <location>
        <begin position="12"/>
        <end position="78"/>
    </location>
</feature>
<dbReference type="STRING" id="310297.BHV76_05795"/>
<feature type="domain" description="RNA polymerase sigma factor 70 region 4 type 2" evidence="6">
    <location>
        <begin position="108"/>
        <end position="157"/>
    </location>
</feature>